<proteinExistence type="predicted"/>
<reference evidence="1" key="1">
    <citation type="journal article" date="2015" name="Nature">
        <title>Complex archaea that bridge the gap between prokaryotes and eukaryotes.</title>
        <authorList>
            <person name="Spang A."/>
            <person name="Saw J.H."/>
            <person name="Jorgensen S.L."/>
            <person name="Zaremba-Niedzwiedzka K."/>
            <person name="Martijn J."/>
            <person name="Lind A.E."/>
            <person name="van Eijk R."/>
            <person name="Schleper C."/>
            <person name="Guy L."/>
            <person name="Ettema T.J."/>
        </authorList>
    </citation>
    <scope>NUCLEOTIDE SEQUENCE</scope>
</reference>
<comment type="caution">
    <text evidence="1">The sequence shown here is derived from an EMBL/GenBank/DDBJ whole genome shotgun (WGS) entry which is preliminary data.</text>
</comment>
<evidence type="ECO:0000313" key="1">
    <source>
        <dbReference type="EMBL" id="KKL88513.1"/>
    </source>
</evidence>
<feature type="non-terminal residue" evidence="1">
    <location>
        <position position="1"/>
    </location>
</feature>
<gene>
    <name evidence="1" type="ORF">LCGC14_1923950</name>
</gene>
<organism evidence="1">
    <name type="scientific">marine sediment metagenome</name>
    <dbReference type="NCBI Taxonomy" id="412755"/>
    <lineage>
        <taxon>unclassified sequences</taxon>
        <taxon>metagenomes</taxon>
        <taxon>ecological metagenomes</taxon>
    </lineage>
</organism>
<dbReference type="EMBL" id="LAZR01020545">
    <property type="protein sequence ID" value="KKL88513.1"/>
    <property type="molecule type" value="Genomic_DNA"/>
</dbReference>
<accession>A0A0F9FQL7</accession>
<feature type="non-terminal residue" evidence="1">
    <location>
        <position position="797"/>
    </location>
</feature>
<dbReference type="AlphaFoldDB" id="A0A0F9FQL7"/>
<sequence length="797" mass="86783">VEGTVVNTVYLSDTDLYYDYDGTVRHFQSYLLDPGIYTRSIPHVTYPTDGVSLYRDKHSFTVRNGPYVDEVTGTEYISLLAYLQLEEIEGSRITISELLVDPNNDLKDLSNLTGEEQTCIYRGRVDAPAGVTQNSFVLSCSEIVPEPVNAYLHELTGTTAVTTGDGPKGHSDDQHVGLALPWTNSVSDAGVREMLGLVAPINAVVTDLILSTELTSIKILLNGQEDSRRTFSKSTGGANWNILIGAEVIGFDVATGSGLVLTLTTLTRGKEGTRATIHNIGESCTLLTPSHPDCPYFVWLGSMGATTGMGSTSSTVPSETGPWIQNPRDGLLYWTEGNHSILVDTGDGGGSFTEVRALLPDAFGCVIMTETQLRNTLLTSMGVPGYGVPVPVDDETYDFDTFYEVLGVLPSPSAPTEHAPPENVFAHGEGDWDDVVIDNVDADANTIEWDALVVAQNSVGGVVAQIEASLPSSGATIEAITFKVDLRIDNSGGGTTPFYLLVFGMGDWTGFSIFDGTPLFRESADGVDTGRVTYTSNRLQASGDRYPSGLTGSHSGGNWTGSRFQIYASDNYGTFHTSNYASLYKDGFKIIVEFDDFAEPPPSVPDRAGVAYTDAASASGIKMYTSIGGQDYTGLTDYVANYQNKGELPNALRFFLQERCGVAAADIDSTSFNDAWDDEFSGLNTGGTPSGVDMDISCMEHELGETFREYMARFCYETMSQIVLQHRQTNDVFFWVVPNDPSTSQVDGLTYEYPTPTLTITQWERASEVYKSKDQVFTHWNFFWSLRNKGVLSGYRR</sequence>
<name>A0A0F9FQL7_9ZZZZ</name>
<protein>
    <submittedName>
        <fullName evidence="1">Uncharacterized protein</fullName>
    </submittedName>
</protein>